<sequence>MLMKWMVQVQQGRVIVVGVDNGYKERAESGTGVESGLGEVFGYKMRAFDESVPGFAHGFESEERFHG</sequence>
<comment type="caution">
    <text evidence="1">The sequence shown here is derived from an EMBL/GenBank/DDBJ whole genome shotgun (WGS) entry which is preliminary data.</text>
</comment>
<accession>A0AAV6KD90</accession>
<reference evidence="1" key="1">
    <citation type="submission" date="2020-08" db="EMBL/GenBank/DDBJ databases">
        <title>Plant Genome Project.</title>
        <authorList>
            <person name="Zhang R.-G."/>
        </authorList>
    </citation>
    <scope>NUCLEOTIDE SEQUENCE</scope>
    <source>
        <strain evidence="1">WSP0</strain>
        <tissue evidence="1">Leaf</tissue>
    </source>
</reference>
<organism evidence="1 2">
    <name type="scientific">Rhododendron griersonianum</name>
    <dbReference type="NCBI Taxonomy" id="479676"/>
    <lineage>
        <taxon>Eukaryota</taxon>
        <taxon>Viridiplantae</taxon>
        <taxon>Streptophyta</taxon>
        <taxon>Embryophyta</taxon>
        <taxon>Tracheophyta</taxon>
        <taxon>Spermatophyta</taxon>
        <taxon>Magnoliopsida</taxon>
        <taxon>eudicotyledons</taxon>
        <taxon>Gunneridae</taxon>
        <taxon>Pentapetalae</taxon>
        <taxon>asterids</taxon>
        <taxon>Ericales</taxon>
        <taxon>Ericaceae</taxon>
        <taxon>Ericoideae</taxon>
        <taxon>Rhodoreae</taxon>
        <taxon>Rhododendron</taxon>
    </lineage>
</organism>
<proteinExistence type="predicted"/>
<evidence type="ECO:0000313" key="1">
    <source>
        <dbReference type="EMBL" id="KAG5550440.1"/>
    </source>
</evidence>
<name>A0AAV6KD90_9ERIC</name>
<dbReference type="AlphaFoldDB" id="A0AAV6KD90"/>
<dbReference type="EMBL" id="JACTNZ010000005">
    <property type="protein sequence ID" value="KAG5550440.1"/>
    <property type="molecule type" value="Genomic_DNA"/>
</dbReference>
<gene>
    <name evidence="1" type="ORF">RHGRI_015412</name>
</gene>
<dbReference type="Proteomes" id="UP000823749">
    <property type="component" value="Chromosome 5"/>
</dbReference>
<keyword evidence="2" id="KW-1185">Reference proteome</keyword>
<evidence type="ECO:0000313" key="2">
    <source>
        <dbReference type="Proteomes" id="UP000823749"/>
    </source>
</evidence>
<protein>
    <submittedName>
        <fullName evidence="1">Uncharacterized protein</fullName>
    </submittedName>
</protein>